<dbReference type="PROSITE" id="PS51257">
    <property type="entry name" value="PROKAR_LIPOPROTEIN"/>
    <property type="match status" value="1"/>
</dbReference>
<feature type="repeat" description="TPR" evidence="1">
    <location>
        <begin position="207"/>
        <end position="240"/>
    </location>
</feature>
<gene>
    <name evidence="3" type="ordered locus">Ppro_0433</name>
</gene>
<dbReference type="AlphaFoldDB" id="A1AL46"/>
<dbReference type="OrthoDB" id="9815059at2"/>
<dbReference type="PROSITE" id="PS50005">
    <property type="entry name" value="TPR"/>
    <property type="match status" value="4"/>
</dbReference>
<dbReference type="Proteomes" id="UP000006732">
    <property type="component" value="Chromosome"/>
</dbReference>
<feature type="repeat" description="TPR" evidence="1">
    <location>
        <begin position="35"/>
        <end position="68"/>
    </location>
</feature>
<dbReference type="Gene3D" id="1.25.40.10">
    <property type="entry name" value="Tetratricopeptide repeat domain"/>
    <property type="match status" value="2"/>
</dbReference>
<dbReference type="HOGENOM" id="CLU_003728_9_1_7"/>
<dbReference type="KEGG" id="ppd:Ppro_0433"/>
<dbReference type="PANTHER" id="PTHR12558:SF13">
    <property type="entry name" value="CELL DIVISION CYCLE PROTEIN 27 HOMOLOG"/>
    <property type="match status" value="1"/>
</dbReference>
<name>A1AL46_PELPD</name>
<sequence length="254" mass="29047">MRLRLRHITLLLVALFAVAGCVSTRNPWQTESNLGSYHYQMGLSYLGERNYTGALVELTEAAKLEPDNPEVLYNLGIAYMGKRRPDLAEPRFLRAITLKPNYSTARNDLGVAYLELKRWDNAIQQFKIVKDDLFFEFTENAAINLALAYLGKGDYPRSLAELNAILRGNPRRLEARLSLGRVYFAMDRPEQAIAEYQRVIDIYQDYGDAHYHLGLAYLKVQNIPAARNAFREVIRIKPNTELGRSAMGYLELLK</sequence>
<feature type="signal peptide" evidence="2">
    <location>
        <begin position="1"/>
        <end position="19"/>
    </location>
</feature>
<dbReference type="RefSeq" id="WP_011734380.1">
    <property type="nucleotide sequence ID" value="NC_008609.1"/>
</dbReference>
<feature type="repeat" description="TPR" evidence="1">
    <location>
        <begin position="173"/>
        <end position="206"/>
    </location>
</feature>
<organism evidence="3 4">
    <name type="scientific">Pelobacter propionicus (strain DSM 2379 / NBRC 103807 / OttBd1)</name>
    <dbReference type="NCBI Taxonomy" id="338966"/>
    <lineage>
        <taxon>Bacteria</taxon>
        <taxon>Pseudomonadati</taxon>
        <taxon>Thermodesulfobacteriota</taxon>
        <taxon>Desulfuromonadia</taxon>
        <taxon>Desulfuromonadales</taxon>
        <taxon>Desulfuromonadaceae</taxon>
        <taxon>Pelobacter</taxon>
    </lineage>
</organism>
<dbReference type="Pfam" id="PF13181">
    <property type="entry name" value="TPR_8"/>
    <property type="match status" value="1"/>
</dbReference>
<evidence type="ECO:0000256" key="1">
    <source>
        <dbReference type="PROSITE-ProRule" id="PRU00339"/>
    </source>
</evidence>
<protein>
    <submittedName>
        <fullName evidence="3">TPR repeat-containing protein</fullName>
    </submittedName>
</protein>
<feature type="repeat" description="TPR" evidence="1">
    <location>
        <begin position="69"/>
        <end position="102"/>
    </location>
</feature>
<proteinExistence type="predicted"/>
<feature type="chain" id="PRO_5005658764" evidence="2">
    <location>
        <begin position="20"/>
        <end position="254"/>
    </location>
</feature>
<dbReference type="PANTHER" id="PTHR12558">
    <property type="entry name" value="CELL DIVISION CYCLE 16,23,27"/>
    <property type="match status" value="1"/>
</dbReference>
<dbReference type="InterPro" id="IPR011990">
    <property type="entry name" value="TPR-like_helical_dom_sf"/>
</dbReference>
<dbReference type="SUPFAM" id="SSF48452">
    <property type="entry name" value="TPR-like"/>
    <property type="match status" value="1"/>
</dbReference>
<dbReference type="InterPro" id="IPR019734">
    <property type="entry name" value="TPR_rpt"/>
</dbReference>
<keyword evidence="1" id="KW-0802">TPR repeat</keyword>
<keyword evidence="4" id="KW-1185">Reference proteome</keyword>
<accession>A1AL46</accession>
<dbReference type="eggNOG" id="COG0457">
    <property type="taxonomic scope" value="Bacteria"/>
</dbReference>
<dbReference type="STRING" id="338966.Ppro_0433"/>
<evidence type="ECO:0000313" key="3">
    <source>
        <dbReference type="EMBL" id="ABK98066.1"/>
    </source>
</evidence>
<evidence type="ECO:0000256" key="2">
    <source>
        <dbReference type="SAM" id="SignalP"/>
    </source>
</evidence>
<dbReference type="Pfam" id="PF13432">
    <property type="entry name" value="TPR_16"/>
    <property type="match status" value="2"/>
</dbReference>
<dbReference type="EMBL" id="CP000482">
    <property type="protein sequence ID" value="ABK98066.1"/>
    <property type="molecule type" value="Genomic_DNA"/>
</dbReference>
<evidence type="ECO:0000313" key="4">
    <source>
        <dbReference type="Proteomes" id="UP000006732"/>
    </source>
</evidence>
<dbReference type="SMART" id="SM00028">
    <property type="entry name" value="TPR"/>
    <property type="match status" value="6"/>
</dbReference>
<reference evidence="3 4" key="1">
    <citation type="submission" date="2006-10" db="EMBL/GenBank/DDBJ databases">
        <title>Complete sequence of chromosome of Pelobacter propionicus DSM 2379.</title>
        <authorList>
            <consortium name="US DOE Joint Genome Institute"/>
            <person name="Copeland A."/>
            <person name="Lucas S."/>
            <person name="Lapidus A."/>
            <person name="Barry K."/>
            <person name="Detter J.C."/>
            <person name="Glavina del Rio T."/>
            <person name="Hammon N."/>
            <person name="Israni S."/>
            <person name="Dalin E."/>
            <person name="Tice H."/>
            <person name="Pitluck S."/>
            <person name="Saunders E."/>
            <person name="Brettin T."/>
            <person name="Bruce D."/>
            <person name="Han C."/>
            <person name="Tapia R."/>
            <person name="Schmutz J."/>
            <person name="Larimer F."/>
            <person name="Land M."/>
            <person name="Hauser L."/>
            <person name="Kyrpides N."/>
            <person name="Kim E."/>
            <person name="Lovley D."/>
            <person name="Richardson P."/>
        </authorList>
    </citation>
    <scope>NUCLEOTIDE SEQUENCE [LARGE SCALE GENOMIC DNA]</scope>
    <source>
        <strain evidence="4">DSM 2379 / NBRC 103807 / OttBd1</strain>
    </source>
</reference>
<keyword evidence="2" id="KW-0732">Signal</keyword>